<organism evidence="1 2">
    <name type="scientific">Cyclobacterium qasimii M12-11B</name>
    <dbReference type="NCBI Taxonomy" id="641524"/>
    <lineage>
        <taxon>Bacteria</taxon>
        <taxon>Pseudomonadati</taxon>
        <taxon>Bacteroidota</taxon>
        <taxon>Cytophagia</taxon>
        <taxon>Cytophagales</taxon>
        <taxon>Cyclobacteriaceae</taxon>
        <taxon>Cyclobacterium</taxon>
    </lineage>
</organism>
<name>S7VF86_9BACT</name>
<accession>S7VF86</accession>
<evidence type="ECO:0000313" key="2">
    <source>
        <dbReference type="Proteomes" id="UP000014974"/>
    </source>
</evidence>
<dbReference type="EMBL" id="ATNM01000107">
    <property type="protein sequence ID" value="EPR68197.1"/>
    <property type="molecule type" value="Genomic_DNA"/>
</dbReference>
<sequence>MALSIWPLLKKILASANASVITGDGSSLSVIVLSHAIEKKTQKNKTQR</sequence>
<evidence type="ECO:0000313" key="1">
    <source>
        <dbReference type="EMBL" id="EPR68197.1"/>
    </source>
</evidence>
<dbReference type="AlphaFoldDB" id="S7VF86"/>
<gene>
    <name evidence="1" type="ORF">ADICYQ_2667</name>
</gene>
<comment type="caution">
    <text evidence="1">The sequence shown here is derived from an EMBL/GenBank/DDBJ whole genome shotgun (WGS) entry which is preliminary data.</text>
</comment>
<dbReference type="Proteomes" id="UP000014974">
    <property type="component" value="Unassembled WGS sequence"/>
</dbReference>
<reference evidence="1 2" key="1">
    <citation type="journal article" date="2013" name="Genome Announc.">
        <title>Draft Genome Sequence of Cyclobacterium qasimii Strain M12-11BT, Isolated from Arctic Marine Sediment.</title>
        <authorList>
            <person name="Shivaji S."/>
            <person name="Ara S."/>
            <person name="Singh A."/>
            <person name="Kumar Pinnaka A."/>
        </authorList>
    </citation>
    <scope>NUCLEOTIDE SEQUENCE [LARGE SCALE GENOMIC DNA]</scope>
    <source>
        <strain evidence="1 2">M12-11B</strain>
    </source>
</reference>
<protein>
    <submittedName>
        <fullName evidence="1">Uncharacterized protein</fullName>
    </submittedName>
</protein>
<proteinExistence type="predicted"/>